<proteinExistence type="predicted"/>
<reference evidence="1 2" key="1">
    <citation type="journal article" date="2017" name="Elife">
        <title>Extensive horizontal gene transfer in cheese-associated bacteria.</title>
        <authorList>
            <person name="Bonham K.S."/>
            <person name="Wolfe B.E."/>
            <person name="Dutton R.J."/>
        </authorList>
    </citation>
    <scope>NUCLEOTIDE SEQUENCE [LARGE SCALE GENOMIC DNA]</scope>
    <source>
        <strain evidence="1 2">341_9</strain>
    </source>
</reference>
<dbReference type="AlphaFoldDB" id="A0A2A3YFU8"/>
<evidence type="ECO:0000313" key="2">
    <source>
        <dbReference type="Proteomes" id="UP000218598"/>
    </source>
</evidence>
<dbReference type="Gene3D" id="1.10.10.60">
    <property type="entry name" value="Homeodomain-like"/>
    <property type="match status" value="1"/>
</dbReference>
<protein>
    <submittedName>
        <fullName evidence="1">Uncharacterized protein</fullName>
    </submittedName>
</protein>
<organism evidence="1 2">
    <name type="scientific">Brachybacterium alimentarium</name>
    <dbReference type="NCBI Taxonomy" id="47845"/>
    <lineage>
        <taxon>Bacteria</taxon>
        <taxon>Bacillati</taxon>
        <taxon>Actinomycetota</taxon>
        <taxon>Actinomycetes</taxon>
        <taxon>Micrococcales</taxon>
        <taxon>Dermabacteraceae</taxon>
        <taxon>Brachybacterium</taxon>
    </lineage>
</organism>
<dbReference type="Proteomes" id="UP000218598">
    <property type="component" value="Unassembled WGS sequence"/>
</dbReference>
<dbReference type="EMBL" id="NRGR01000024">
    <property type="protein sequence ID" value="PCC38213.1"/>
    <property type="molecule type" value="Genomic_DNA"/>
</dbReference>
<comment type="caution">
    <text evidence="1">The sequence shown here is derived from an EMBL/GenBank/DDBJ whole genome shotgun (WGS) entry which is preliminary data.</text>
</comment>
<dbReference type="OrthoDB" id="3731416at2"/>
<accession>A0A2A3YFU8</accession>
<keyword evidence="2" id="KW-1185">Reference proteome</keyword>
<gene>
    <name evidence="1" type="ORF">CIK66_14325</name>
</gene>
<sequence>MEMLDEAEHRYRNGETLRQVAHALGVSRPRLSDRLRKRGVVIRRQSPSPEQVLEMARRYEQGESLARVGARVGFDAGTVRTHLRSAGVAIRDAHGRR</sequence>
<name>A0A2A3YFU8_9MICO</name>
<evidence type="ECO:0000313" key="1">
    <source>
        <dbReference type="EMBL" id="PCC38213.1"/>
    </source>
</evidence>